<keyword evidence="3" id="KW-0809">Transit peptide</keyword>
<dbReference type="InterPro" id="IPR038538">
    <property type="entry name" value="MTERF_sf"/>
</dbReference>
<dbReference type="PANTHER" id="PTHR13068:SF36">
    <property type="entry name" value="TRANSCRIPTION TERMINATION FACTOR MTEF1, CHLOROPLASTIC"/>
    <property type="match status" value="1"/>
</dbReference>
<dbReference type="OMA" id="RFQLHYP"/>
<sequence>MILLHLNLFPFSAPSPSSSSSSSLSNPSNAPRFRITKIPSFKPLLALPSTHHFSSEPGLNFRRKLLYLENDLGISPSFALTQNPNLRSFPLTSIVSITFFLHQHFGITHLHDAGRILSMHPILLTCTPESDLLPVACFLSNVVGISRLDDLRKAVVRCPRILVTDVDSQLKPTLYFLRRIGFIGAHEINTQTSLLLVSSVETTLIPKLDYFQSLGFSYKEAVKLVLRSPRLFTHSIENNFKPKVEFLVREMGRDVRDIEDFPQYFSFSLEKKIKPRHQALVEHGLNMTLSEMLKISDGEFNDRLRKMRFGFI</sequence>
<proteinExistence type="inferred from homology"/>
<protein>
    <submittedName>
        <fullName evidence="4">Mitochondrial transcription termination factor family</fullName>
    </submittedName>
</protein>
<comment type="caution">
    <text evidence="4">The sequence shown here is derived from an EMBL/GenBank/DDBJ whole genome shotgun (WGS) entry which is preliminary data.</text>
</comment>
<reference evidence="5" key="1">
    <citation type="journal article" date="2016" name="Nature">
        <title>The genome of the seagrass Zostera marina reveals angiosperm adaptation to the sea.</title>
        <authorList>
            <person name="Olsen J.L."/>
            <person name="Rouze P."/>
            <person name="Verhelst B."/>
            <person name="Lin Y.-C."/>
            <person name="Bayer T."/>
            <person name="Collen J."/>
            <person name="Dattolo E."/>
            <person name="De Paoli E."/>
            <person name="Dittami S."/>
            <person name="Maumus F."/>
            <person name="Michel G."/>
            <person name="Kersting A."/>
            <person name="Lauritano C."/>
            <person name="Lohaus R."/>
            <person name="Toepel M."/>
            <person name="Tonon T."/>
            <person name="Vanneste K."/>
            <person name="Amirebrahimi M."/>
            <person name="Brakel J."/>
            <person name="Bostroem C."/>
            <person name="Chovatia M."/>
            <person name="Grimwood J."/>
            <person name="Jenkins J.W."/>
            <person name="Jueterbock A."/>
            <person name="Mraz A."/>
            <person name="Stam W.T."/>
            <person name="Tice H."/>
            <person name="Bornberg-Bauer E."/>
            <person name="Green P.J."/>
            <person name="Pearson G.A."/>
            <person name="Procaccini G."/>
            <person name="Duarte C.M."/>
            <person name="Schmutz J."/>
            <person name="Reusch T.B.H."/>
            <person name="Van de Peer Y."/>
        </authorList>
    </citation>
    <scope>NUCLEOTIDE SEQUENCE [LARGE SCALE GENOMIC DNA]</scope>
    <source>
        <strain evidence="5">cv. Finnish</strain>
    </source>
</reference>
<evidence type="ECO:0000313" key="5">
    <source>
        <dbReference type="Proteomes" id="UP000036987"/>
    </source>
</evidence>
<organism evidence="4 5">
    <name type="scientific">Zostera marina</name>
    <name type="common">Eelgrass</name>
    <dbReference type="NCBI Taxonomy" id="29655"/>
    <lineage>
        <taxon>Eukaryota</taxon>
        <taxon>Viridiplantae</taxon>
        <taxon>Streptophyta</taxon>
        <taxon>Embryophyta</taxon>
        <taxon>Tracheophyta</taxon>
        <taxon>Spermatophyta</taxon>
        <taxon>Magnoliopsida</taxon>
        <taxon>Liliopsida</taxon>
        <taxon>Zosteraceae</taxon>
        <taxon>Zostera</taxon>
    </lineage>
</organism>
<keyword evidence="2" id="KW-0806">Transcription termination</keyword>
<evidence type="ECO:0000256" key="1">
    <source>
        <dbReference type="ARBA" id="ARBA00007692"/>
    </source>
</evidence>
<dbReference type="GO" id="GO:0009507">
    <property type="term" value="C:chloroplast"/>
    <property type="evidence" value="ECO:0000318"/>
    <property type="project" value="GO_Central"/>
</dbReference>
<keyword evidence="5" id="KW-1185">Reference proteome</keyword>
<keyword evidence="2" id="KW-0805">Transcription regulation</keyword>
<dbReference type="GO" id="GO:0006353">
    <property type="term" value="P:DNA-templated transcription termination"/>
    <property type="evidence" value="ECO:0007669"/>
    <property type="project" value="UniProtKB-KW"/>
</dbReference>
<evidence type="ECO:0000256" key="3">
    <source>
        <dbReference type="ARBA" id="ARBA00022946"/>
    </source>
</evidence>
<dbReference type="SMART" id="SM00733">
    <property type="entry name" value="Mterf"/>
    <property type="match status" value="6"/>
</dbReference>
<keyword evidence="2" id="KW-0804">Transcription</keyword>
<dbReference type="Pfam" id="PF02536">
    <property type="entry name" value="mTERF"/>
    <property type="match status" value="1"/>
</dbReference>
<dbReference type="Proteomes" id="UP000036987">
    <property type="component" value="Unassembled WGS sequence"/>
</dbReference>
<accession>A0A0K9PMM3</accession>
<gene>
    <name evidence="4" type="ORF">ZOSMA_1G01710</name>
</gene>
<dbReference type="STRING" id="29655.A0A0K9PMM3"/>
<evidence type="ECO:0000256" key="2">
    <source>
        <dbReference type="ARBA" id="ARBA00022472"/>
    </source>
</evidence>
<dbReference type="Gene3D" id="1.25.70.10">
    <property type="entry name" value="Transcription termination factor 3, mitochondrial"/>
    <property type="match status" value="1"/>
</dbReference>
<dbReference type="EMBL" id="LFYR01000729">
    <property type="protein sequence ID" value="KMZ70199.1"/>
    <property type="molecule type" value="Genomic_DNA"/>
</dbReference>
<dbReference type="PANTHER" id="PTHR13068">
    <property type="entry name" value="CGI-12 PROTEIN-RELATED"/>
    <property type="match status" value="1"/>
</dbReference>
<name>A0A0K9PMM3_ZOSMR</name>
<dbReference type="GO" id="GO:0003676">
    <property type="term" value="F:nucleic acid binding"/>
    <property type="evidence" value="ECO:0007669"/>
    <property type="project" value="InterPro"/>
</dbReference>
<dbReference type="AlphaFoldDB" id="A0A0K9PMM3"/>
<dbReference type="OrthoDB" id="637682at2759"/>
<dbReference type="InterPro" id="IPR003690">
    <property type="entry name" value="MTERF"/>
</dbReference>
<comment type="similarity">
    <text evidence="1">Belongs to the mTERF family.</text>
</comment>
<evidence type="ECO:0000313" key="4">
    <source>
        <dbReference type="EMBL" id="KMZ70199.1"/>
    </source>
</evidence>
<dbReference type="GO" id="GO:0009658">
    <property type="term" value="P:chloroplast organization"/>
    <property type="evidence" value="ECO:0000318"/>
    <property type="project" value="GO_Central"/>
</dbReference>